<protein>
    <submittedName>
        <fullName evidence="8">Fur family transcriptional regulator</fullName>
    </submittedName>
</protein>
<organism evidence="8 9">
    <name type="scientific">Spiroplasma culicicola AES-1</name>
    <dbReference type="NCBI Taxonomy" id="1276246"/>
    <lineage>
        <taxon>Bacteria</taxon>
        <taxon>Bacillati</taxon>
        <taxon>Mycoplasmatota</taxon>
        <taxon>Mollicutes</taxon>
        <taxon>Entomoplasmatales</taxon>
        <taxon>Spiroplasmataceae</taxon>
        <taxon>Spiroplasma</taxon>
    </lineage>
</organism>
<feature type="binding site" evidence="7">
    <location>
        <position position="142"/>
    </location>
    <ligand>
        <name>Zn(2+)</name>
        <dbReference type="ChEBI" id="CHEBI:29105"/>
    </ligand>
</feature>
<dbReference type="EMBL" id="CP006681">
    <property type="protein sequence ID" value="AHI53238.1"/>
    <property type="molecule type" value="Genomic_DNA"/>
</dbReference>
<comment type="cofactor">
    <cofactor evidence="7">
        <name>Zn(2+)</name>
        <dbReference type="ChEBI" id="CHEBI:29105"/>
    </cofactor>
    <text evidence="7">Binds 1 zinc ion per subunit.</text>
</comment>
<dbReference type="KEGG" id="scq:SCULI_v1c08980"/>
<proteinExistence type="inferred from homology"/>
<dbReference type="eggNOG" id="COG0735">
    <property type="taxonomic scope" value="Bacteria"/>
</dbReference>
<dbReference type="GO" id="GO:0008270">
    <property type="term" value="F:zinc ion binding"/>
    <property type="evidence" value="ECO:0007669"/>
    <property type="project" value="TreeGrafter"/>
</dbReference>
<evidence type="ECO:0000256" key="1">
    <source>
        <dbReference type="ARBA" id="ARBA00007957"/>
    </source>
</evidence>
<evidence type="ECO:0000313" key="9">
    <source>
        <dbReference type="Proteomes" id="UP000019267"/>
    </source>
</evidence>
<dbReference type="GO" id="GO:0000976">
    <property type="term" value="F:transcription cis-regulatory region binding"/>
    <property type="evidence" value="ECO:0007669"/>
    <property type="project" value="TreeGrafter"/>
</dbReference>
<evidence type="ECO:0000256" key="5">
    <source>
        <dbReference type="ARBA" id="ARBA00023125"/>
    </source>
</evidence>
<dbReference type="PANTHER" id="PTHR33202:SF7">
    <property type="entry name" value="FERRIC UPTAKE REGULATION PROTEIN"/>
    <property type="match status" value="1"/>
</dbReference>
<keyword evidence="7" id="KW-0479">Metal-binding</keyword>
<dbReference type="OrthoDB" id="399038at2"/>
<dbReference type="PATRIC" id="fig|1276246.3.peg.893"/>
<dbReference type="Gene3D" id="1.10.10.10">
    <property type="entry name" value="Winged helix-like DNA-binding domain superfamily/Winged helix DNA-binding domain"/>
    <property type="match status" value="1"/>
</dbReference>
<evidence type="ECO:0000313" key="8">
    <source>
        <dbReference type="EMBL" id="AHI53238.1"/>
    </source>
</evidence>
<dbReference type="PANTHER" id="PTHR33202">
    <property type="entry name" value="ZINC UPTAKE REGULATION PROTEIN"/>
    <property type="match status" value="1"/>
</dbReference>
<dbReference type="GO" id="GO:0003700">
    <property type="term" value="F:DNA-binding transcription factor activity"/>
    <property type="evidence" value="ECO:0007669"/>
    <property type="project" value="InterPro"/>
</dbReference>
<evidence type="ECO:0000256" key="4">
    <source>
        <dbReference type="ARBA" id="ARBA00023015"/>
    </source>
</evidence>
<evidence type="ECO:0000256" key="6">
    <source>
        <dbReference type="ARBA" id="ARBA00023163"/>
    </source>
</evidence>
<dbReference type="GO" id="GO:0045892">
    <property type="term" value="P:negative regulation of DNA-templated transcription"/>
    <property type="evidence" value="ECO:0007669"/>
    <property type="project" value="TreeGrafter"/>
</dbReference>
<dbReference type="STRING" id="1276246.SCULI_v1c08980"/>
<dbReference type="Gene3D" id="3.30.1490.190">
    <property type="match status" value="1"/>
</dbReference>
<sequence length="144" mass="16604">MTENLYEEYISILKEKKVKLTEARLAILKCISTKKHFTINELISEVEKELGNVNVMSVYNNIDLLLDLHLIFSNTINGKQIIYEAIAPQLIHIKCHECGSYDHLESSSLTQDLLSQFKTITSSSEFELEHFKLEMHGVCKNCRK</sequence>
<keyword evidence="9" id="KW-1185">Reference proteome</keyword>
<dbReference type="Pfam" id="PF01475">
    <property type="entry name" value="FUR"/>
    <property type="match status" value="1"/>
</dbReference>
<keyword evidence="6" id="KW-0804">Transcription</keyword>
<gene>
    <name evidence="8" type="primary">fur</name>
    <name evidence="8" type="ORF">SCULI_v1c08980</name>
</gene>
<dbReference type="SUPFAM" id="SSF46785">
    <property type="entry name" value="Winged helix' DNA-binding domain"/>
    <property type="match status" value="1"/>
</dbReference>
<comment type="similarity">
    <text evidence="1">Belongs to the Fur family.</text>
</comment>
<feature type="binding site" evidence="7">
    <location>
        <position position="139"/>
    </location>
    <ligand>
        <name>Zn(2+)</name>
        <dbReference type="ChEBI" id="CHEBI:29105"/>
    </ligand>
</feature>
<accession>W6A7Z1</accession>
<dbReference type="InterPro" id="IPR036388">
    <property type="entry name" value="WH-like_DNA-bd_sf"/>
</dbReference>
<dbReference type="GO" id="GO:1900376">
    <property type="term" value="P:regulation of secondary metabolite biosynthetic process"/>
    <property type="evidence" value="ECO:0007669"/>
    <property type="project" value="TreeGrafter"/>
</dbReference>
<keyword evidence="5" id="KW-0238">DNA-binding</keyword>
<evidence type="ECO:0000256" key="2">
    <source>
        <dbReference type="ARBA" id="ARBA00022491"/>
    </source>
</evidence>
<dbReference type="AlphaFoldDB" id="W6A7Z1"/>
<keyword evidence="2" id="KW-0678">Repressor</keyword>
<evidence type="ECO:0000256" key="3">
    <source>
        <dbReference type="ARBA" id="ARBA00022833"/>
    </source>
</evidence>
<dbReference type="InterPro" id="IPR043135">
    <property type="entry name" value="Fur_C"/>
</dbReference>
<evidence type="ECO:0000256" key="7">
    <source>
        <dbReference type="PIRSR" id="PIRSR602481-1"/>
    </source>
</evidence>
<dbReference type="Proteomes" id="UP000019267">
    <property type="component" value="Chromosome"/>
</dbReference>
<dbReference type="HOGENOM" id="CLU_096072_4_2_14"/>
<feature type="binding site" evidence="7">
    <location>
        <position position="98"/>
    </location>
    <ligand>
        <name>Zn(2+)</name>
        <dbReference type="ChEBI" id="CHEBI:29105"/>
    </ligand>
</feature>
<keyword evidence="3 7" id="KW-0862">Zinc</keyword>
<name>W6A7Z1_9MOLU</name>
<dbReference type="InterPro" id="IPR002481">
    <property type="entry name" value="FUR"/>
</dbReference>
<feature type="binding site" evidence="7">
    <location>
        <position position="95"/>
    </location>
    <ligand>
        <name>Zn(2+)</name>
        <dbReference type="ChEBI" id="CHEBI:29105"/>
    </ligand>
</feature>
<keyword evidence="4" id="KW-0805">Transcription regulation</keyword>
<dbReference type="RefSeq" id="WP_025363461.1">
    <property type="nucleotide sequence ID" value="NZ_CP006681.1"/>
</dbReference>
<reference evidence="8 9" key="1">
    <citation type="journal article" date="2014" name="Genome Biol. Evol.">
        <title>Molecular evolution of the substrate utilization strategies and putative virulence factors in mosquito-associated Spiroplasma species.</title>
        <authorList>
            <person name="Chang T.H."/>
            <person name="Lo W.S."/>
            <person name="Ku C."/>
            <person name="Chen L.L."/>
            <person name="Kuo C.H."/>
        </authorList>
    </citation>
    <scope>NUCLEOTIDE SEQUENCE [LARGE SCALE GENOMIC DNA]</scope>
    <source>
        <strain evidence="8">AES-1</strain>
    </source>
</reference>
<dbReference type="InterPro" id="IPR036390">
    <property type="entry name" value="WH_DNA-bd_sf"/>
</dbReference>